<evidence type="ECO:0000313" key="1">
    <source>
        <dbReference type="EMBL" id="JAH33719.1"/>
    </source>
</evidence>
<reference evidence="1" key="1">
    <citation type="submission" date="2014-11" db="EMBL/GenBank/DDBJ databases">
        <authorList>
            <person name="Amaro Gonzalez C."/>
        </authorList>
    </citation>
    <scope>NUCLEOTIDE SEQUENCE</scope>
</reference>
<accession>A0A0E9RWY5</accession>
<sequence length="15" mass="1789">MILCLSHQKLPQKHL</sequence>
<reference evidence="1" key="2">
    <citation type="journal article" date="2015" name="Fish Shellfish Immunol.">
        <title>Early steps in the European eel (Anguilla anguilla)-Vibrio vulnificus interaction in the gills: Role of the RtxA13 toxin.</title>
        <authorList>
            <person name="Callol A."/>
            <person name="Pajuelo D."/>
            <person name="Ebbesson L."/>
            <person name="Teles M."/>
            <person name="MacKenzie S."/>
            <person name="Amaro C."/>
        </authorList>
    </citation>
    <scope>NUCLEOTIDE SEQUENCE</scope>
</reference>
<protein>
    <submittedName>
        <fullName evidence="1">Uncharacterized protein</fullName>
    </submittedName>
</protein>
<name>A0A0E9RWY5_ANGAN</name>
<proteinExistence type="predicted"/>
<organism evidence="1">
    <name type="scientific">Anguilla anguilla</name>
    <name type="common">European freshwater eel</name>
    <name type="synonym">Muraena anguilla</name>
    <dbReference type="NCBI Taxonomy" id="7936"/>
    <lineage>
        <taxon>Eukaryota</taxon>
        <taxon>Metazoa</taxon>
        <taxon>Chordata</taxon>
        <taxon>Craniata</taxon>
        <taxon>Vertebrata</taxon>
        <taxon>Euteleostomi</taxon>
        <taxon>Actinopterygii</taxon>
        <taxon>Neopterygii</taxon>
        <taxon>Teleostei</taxon>
        <taxon>Anguilliformes</taxon>
        <taxon>Anguillidae</taxon>
        <taxon>Anguilla</taxon>
    </lineage>
</organism>
<dbReference type="EMBL" id="GBXM01074858">
    <property type="protein sequence ID" value="JAH33719.1"/>
    <property type="molecule type" value="Transcribed_RNA"/>
</dbReference>